<gene>
    <name evidence="5" type="primary">LOC100377524</name>
</gene>
<comment type="caution">
    <text evidence="2">Lacks conserved residue(s) required for the propagation of feature annotation.</text>
</comment>
<proteinExistence type="predicted"/>
<feature type="active site" description="Nucleophile" evidence="2">
    <location>
        <position position="46"/>
    </location>
</feature>
<keyword evidence="4" id="KW-1185">Reference proteome</keyword>
<evidence type="ECO:0000313" key="4">
    <source>
        <dbReference type="Proteomes" id="UP000694865"/>
    </source>
</evidence>
<dbReference type="PANTHER" id="PTHR12406">
    <property type="entry name" value="CALCIUM-INDEPENDENT PHOSPHOLIPASE A2 IPLA2 -RELATED"/>
    <property type="match status" value="1"/>
</dbReference>
<evidence type="ECO:0000259" key="3">
    <source>
        <dbReference type="PROSITE" id="PS51635"/>
    </source>
</evidence>
<dbReference type="InterPro" id="IPR016035">
    <property type="entry name" value="Acyl_Trfase/lysoPLipase"/>
</dbReference>
<dbReference type="RefSeq" id="XP_002735864.1">
    <property type="nucleotide sequence ID" value="XM_002735818.2"/>
</dbReference>
<dbReference type="SUPFAM" id="SSF52151">
    <property type="entry name" value="FabD/lysophospholipase-like"/>
    <property type="match status" value="1"/>
</dbReference>
<evidence type="ECO:0000313" key="5">
    <source>
        <dbReference type="RefSeq" id="XP_002735864.1"/>
    </source>
</evidence>
<dbReference type="Pfam" id="PF01734">
    <property type="entry name" value="Patatin"/>
    <property type="match status" value="1"/>
</dbReference>
<accession>A0ABM0GRQ4</accession>
<keyword evidence="2" id="KW-0378">Hydrolase</keyword>
<keyword evidence="1 2" id="KW-0443">Lipid metabolism</keyword>
<dbReference type="Proteomes" id="UP000694865">
    <property type="component" value="Unplaced"/>
</dbReference>
<feature type="active site" description="Proton acceptor" evidence="2">
    <location>
        <position position="203"/>
    </location>
</feature>
<dbReference type="InterPro" id="IPR002641">
    <property type="entry name" value="PNPLA_dom"/>
</dbReference>
<feature type="short sequence motif" description="GXSXG" evidence="2">
    <location>
        <begin position="44"/>
        <end position="48"/>
    </location>
</feature>
<dbReference type="GeneID" id="100377524"/>
<organism evidence="4 5">
    <name type="scientific">Saccoglossus kowalevskii</name>
    <name type="common">Acorn worm</name>
    <dbReference type="NCBI Taxonomy" id="10224"/>
    <lineage>
        <taxon>Eukaryota</taxon>
        <taxon>Metazoa</taxon>
        <taxon>Hemichordata</taxon>
        <taxon>Enteropneusta</taxon>
        <taxon>Harrimaniidae</taxon>
        <taxon>Saccoglossus</taxon>
    </lineage>
</organism>
<sequence>MSGPDTFNVVFSGTSFLGIYNIGSAQCLLDHAKNVLKKVQCYGGTSVGAIVAAMMLTSPEKLLVLMDDIFKLTQEIQSHPQGALTVGFDLTASLRTILDRELRSDAHQLCTDRLQLLIAELVPTVRPVEYKPPSVEETVHPRSQVQKPKVFEVREQFWTLGNPTIITKFESREELIEAILASSYIPWFENWTPPQINGKFWADGTLVTSRPIEEFKFSPGRLITIAPNKQATHQRPQDNITPFWRDVSRENFDMKPYNMFRVGDALYPPKKPQLEKYYMDGLQDAKEFLQKYRFFEHNQDTFTIGGAIY</sequence>
<dbReference type="PANTHER" id="PTHR12406:SF7">
    <property type="entry name" value="PATATIN-LIKE PHOSPHOLIPASE DOMAIN-CONTAINING PROTEIN 4"/>
    <property type="match status" value="1"/>
</dbReference>
<dbReference type="Gene3D" id="3.40.1090.10">
    <property type="entry name" value="Cytosolic phospholipase A2 catalytic domain"/>
    <property type="match status" value="1"/>
</dbReference>
<dbReference type="PROSITE" id="PS51635">
    <property type="entry name" value="PNPLA"/>
    <property type="match status" value="1"/>
</dbReference>
<protein>
    <submittedName>
        <fullName evidence="5">Patatin-like phospholipase domain-containing protein 4-like</fullName>
    </submittedName>
</protein>
<evidence type="ECO:0000256" key="2">
    <source>
        <dbReference type="PROSITE-ProRule" id="PRU01161"/>
    </source>
</evidence>
<dbReference type="InterPro" id="IPR033562">
    <property type="entry name" value="PLPL"/>
</dbReference>
<evidence type="ECO:0000256" key="1">
    <source>
        <dbReference type="ARBA" id="ARBA00023098"/>
    </source>
</evidence>
<reference evidence="5" key="1">
    <citation type="submission" date="2025-08" db="UniProtKB">
        <authorList>
            <consortium name="RefSeq"/>
        </authorList>
    </citation>
    <scope>IDENTIFICATION</scope>
    <source>
        <tissue evidence="5">Testes</tissue>
    </source>
</reference>
<feature type="domain" description="PNPLA" evidence="3">
    <location>
        <begin position="9"/>
        <end position="216"/>
    </location>
</feature>
<keyword evidence="2" id="KW-0442">Lipid degradation</keyword>
<name>A0ABM0GRQ4_SACKO</name>